<dbReference type="Proteomes" id="UP000807469">
    <property type="component" value="Unassembled WGS sequence"/>
</dbReference>
<proteinExistence type="predicted"/>
<name>A0A9P6D5Y5_9AGAR</name>
<accession>A0A9P6D5Y5</accession>
<dbReference type="OrthoDB" id="2337158at2759"/>
<keyword evidence="3" id="KW-1185">Reference proteome</keyword>
<dbReference type="EMBL" id="MU155143">
    <property type="protein sequence ID" value="KAF9484420.1"/>
    <property type="molecule type" value="Genomic_DNA"/>
</dbReference>
<sequence>MADQNATPEMGKYLRQIVDNALEEGQFESAIAMLDQLRSPDHKPSIIHILHLLFISLHSYSHDIRLDDAGTDPVDPVALLLQSPRKIVKQSKSALILSPKAVLAAQNLLFAFISTNLPQDIAAALPHYPDTEARRQVSIGGDEGAQFAFDYLDSPIYNQSAAIRNARSVWELLKAGYVTRAMQVFGTPKVRKGKASTRSLGRDSSFNLSTEVEIDVVGDDSWALLEWLVTLFEKDEEIARSQGLQKHSPLLLRQLPPPPLNTTTRWDASEPLKIVAFAIQQSDRRRQRFGLRLLNLLIDLSQTTPSYLNPSSLASTALAQFASSTGTSSQICPHNFSKTPPQDLSHHGGHPPRLLIKLFTLLSNTSMHLTFKILLCQKILQDLDENITSAPRPAPRPSSHSSSNKGDEINPFAVKPISDKPPLVSALKRPTPTPRILPRPRTSVTVSTSPPDANGAASPQVVLSEKPGEAEKQDPAIIIRGGAKATPGDATPLIPVIMSPPPQPLLPFDDISQLVKVQAKNEAPHANGRSRTAHATQAHRTAVQCPRTARSPELLRVRYELLLACVLLMARARSELEAEKSELESRPDVLDWTQSLSDGRMHELILVVFGPQTSCSDEEEAADKAFYGDAIRAAVGFPNDTT</sequence>
<feature type="region of interest" description="Disordered" evidence="1">
    <location>
        <begin position="329"/>
        <end position="348"/>
    </location>
</feature>
<feature type="compositionally biased region" description="Polar residues" evidence="1">
    <location>
        <begin position="329"/>
        <end position="342"/>
    </location>
</feature>
<feature type="region of interest" description="Disordered" evidence="1">
    <location>
        <begin position="387"/>
        <end position="459"/>
    </location>
</feature>
<gene>
    <name evidence="2" type="ORF">BDN70DRAFT_917625</name>
</gene>
<protein>
    <submittedName>
        <fullName evidence="2">Uncharacterized protein</fullName>
    </submittedName>
</protein>
<evidence type="ECO:0000256" key="1">
    <source>
        <dbReference type="SAM" id="MobiDB-lite"/>
    </source>
</evidence>
<comment type="caution">
    <text evidence="2">The sequence shown here is derived from an EMBL/GenBank/DDBJ whole genome shotgun (WGS) entry which is preliminary data.</text>
</comment>
<evidence type="ECO:0000313" key="2">
    <source>
        <dbReference type="EMBL" id="KAF9484420.1"/>
    </source>
</evidence>
<feature type="compositionally biased region" description="Low complexity" evidence="1">
    <location>
        <begin position="533"/>
        <end position="542"/>
    </location>
</feature>
<organism evidence="2 3">
    <name type="scientific">Pholiota conissans</name>
    <dbReference type="NCBI Taxonomy" id="109636"/>
    <lineage>
        <taxon>Eukaryota</taxon>
        <taxon>Fungi</taxon>
        <taxon>Dikarya</taxon>
        <taxon>Basidiomycota</taxon>
        <taxon>Agaricomycotina</taxon>
        <taxon>Agaricomycetes</taxon>
        <taxon>Agaricomycetidae</taxon>
        <taxon>Agaricales</taxon>
        <taxon>Agaricineae</taxon>
        <taxon>Strophariaceae</taxon>
        <taxon>Pholiota</taxon>
    </lineage>
</organism>
<dbReference type="AlphaFoldDB" id="A0A9P6D5Y5"/>
<reference evidence="2" key="1">
    <citation type="submission" date="2020-11" db="EMBL/GenBank/DDBJ databases">
        <authorList>
            <consortium name="DOE Joint Genome Institute"/>
            <person name="Ahrendt S."/>
            <person name="Riley R."/>
            <person name="Andreopoulos W."/>
            <person name="Labutti K."/>
            <person name="Pangilinan J."/>
            <person name="Ruiz-Duenas F.J."/>
            <person name="Barrasa J.M."/>
            <person name="Sanchez-Garcia M."/>
            <person name="Camarero S."/>
            <person name="Miyauchi S."/>
            <person name="Serrano A."/>
            <person name="Linde D."/>
            <person name="Babiker R."/>
            <person name="Drula E."/>
            <person name="Ayuso-Fernandez I."/>
            <person name="Pacheco R."/>
            <person name="Padilla G."/>
            <person name="Ferreira P."/>
            <person name="Barriuso J."/>
            <person name="Kellner H."/>
            <person name="Castanera R."/>
            <person name="Alfaro M."/>
            <person name="Ramirez L."/>
            <person name="Pisabarro A.G."/>
            <person name="Kuo A."/>
            <person name="Tritt A."/>
            <person name="Lipzen A."/>
            <person name="He G."/>
            <person name="Yan M."/>
            <person name="Ng V."/>
            <person name="Cullen D."/>
            <person name="Martin F."/>
            <person name="Rosso M.-N."/>
            <person name="Henrissat B."/>
            <person name="Hibbett D."/>
            <person name="Martinez A.T."/>
            <person name="Grigoriev I.V."/>
        </authorList>
    </citation>
    <scope>NUCLEOTIDE SEQUENCE</scope>
    <source>
        <strain evidence="2">CIRM-BRFM 674</strain>
    </source>
</reference>
<evidence type="ECO:0000313" key="3">
    <source>
        <dbReference type="Proteomes" id="UP000807469"/>
    </source>
</evidence>
<feature type="region of interest" description="Disordered" evidence="1">
    <location>
        <begin position="523"/>
        <end position="544"/>
    </location>
</feature>